<accession>A0A6N7PJJ5</accession>
<dbReference type="Proteomes" id="UP000440224">
    <property type="component" value="Unassembled WGS sequence"/>
</dbReference>
<sequence length="308" mass="34918">MTSPPPFPVQCIDVPREKRRDEQLGSKAKFWFESAKDHWSLFKEGRENEDWAEKVGSEFARLLGLPCAEVDLAVCEGRRGIVSPSFLSKEDELIHGNQVLLSLDPSYPSGEGYHVHHHTLDAVFNALEELRVGAWPAAALPLPSELDGRDVFVGYLLLDALIGNSDRHHENWGVVKRADVRLLSPTYDHGSSLGRNEPERKMEERLRGNDRRFTVDVYASRCRSALYETSDASHPMSTRRAFELTLTRRPAAARHWLSNLRAVDDASVSGILDCIPEERCSPLHRRFARRILELNRHYLLALAPEAHV</sequence>
<evidence type="ECO:0000313" key="2">
    <source>
        <dbReference type="Proteomes" id="UP000440224"/>
    </source>
</evidence>
<dbReference type="AlphaFoldDB" id="A0A6N7PJJ5"/>
<dbReference type="OrthoDB" id="9805913at2"/>
<reference evidence="1 2" key="1">
    <citation type="submission" date="2019-10" db="EMBL/GenBank/DDBJ databases">
        <title>A soil myxobacterium in the family Polyangiaceae.</title>
        <authorList>
            <person name="Li Y."/>
            <person name="Wang J."/>
        </authorList>
    </citation>
    <scope>NUCLEOTIDE SEQUENCE [LARGE SCALE GENOMIC DNA]</scope>
    <source>
        <strain evidence="1 2">DSM 14734</strain>
    </source>
</reference>
<dbReference type="Gene3D" id="1.10.1070.20">
    <property type="match status" value="1"/>
</dbReference>
<evidence type="ECO:0000313" key="1">
    <source>
        <dbReference type="EMBL" id="MRG92312.1"/>
    </source>
</evidence>
<keyword evidence="2" id="KW-1185">Reference proteome</keyword>
<dbReference type="RefSeq" id="WP_153819204.1">
    <property type="nucleotide sequence ID" value="NZ_WJIE01000003.1"/>
</dbReference>
<organism evidence="1 2">
    <name type="scientific">Polyangium spumosum</name>
    <dbReference type="NCBI Taxonomy" id="889282"/>
    <lineage>
        <taxon>Bacteria</taxon>
        <taxon>Pseudomonadati</taxon>
        <taxon>Myxococcota</taxon>
        <taxon>Polyangia</taxon>
        <taxon>Polyangiales</taxon>
        <taxon>Polyangiaceae</taxon>
        <taxon>Polyangium</taxon>
    </lineage>
</organism>
<protein>
    <submittedName>
        <fullName evidence="1">HipA-like protein</fullName>
    </submittedName>
</protein>
<comment type="caution">
    <text evidence="1">The sequence shown here is derived from an EMBL/GenBank/DDBJ whole genome shotgun (WGS) entry which is preliminary data.</text>
</comment>
<name>A0A6N7PJJ5_9BACT</name>
<gene>
    <name evidence="1" type="ORF">GF068_10280</name>
</gene>
<dbReference type="EMBL" id="WJIE01000003">
    <property type="protein sequence ID" value="MRG92312.1"/>
    <property type="molecule type" value="Genomic_DNA"/>
</dbReference>
<proteinExistence type="predicted"/>